<accession>A0A0K9XC29</accession>
<dbReference type="STRING" id="1678637.AC230_26290"/>
<protein>
    <submittedName>
        <fullName evidence="2">Uncharacterized protein</fullName>
    </submittedName>
</protein>
<evidence type="ECO:0000313" key="2">
    <source>
        <dbReference type="EMBL" id="KNB50197.1"/>
    </source>
</evidence>
<feature type="region of interest" description="Disordered" evidence="1">
    <location>
        <begin position="1"/>
        <end position="61"/>
    </location>
</feature>
<organism evidence="2 3">
    <name type="scientific">Streptomyces caatingaensis</name>
    <dbReference type="NCBI Taxonomy" id="1678637"/>
    <lineage>
        <taxon>Bacteria</taxon>
        <taxon>Bacillati</taxon>
        <taxon>Actinomycetota</taxon>
        <taxon>Actinomycetes</taxon>
        <taxon>Kitasatosporales</taxon>
        <taxon>Streptomycetaceae</taxon>
        <taxon>Streptomyces</taxon>
    </lineage>
</organism>
<evidence type="ECO:0000256" key="1">
    <source>
        <dbReference type="SAM" id="MobiDB-lite"/>
    </source>
</evidence>
<dbReference type="AlphaFoldDB" id="A0A0K9XC29"/>
<feature type="compositionally biased region" description="Low complexity" evidence="1">
    <location>
        <begin position="18"/>
        <end position="38"/>
    </location>
</feature>
<evidence type="ECO:0000313" key="3">
    <source>
        <dbReference type="Proteomes" id="UP000037288"/>
    </source>
</evidence>
<feature type="compositionally biased region" description="Polar residues" evidence="1">
    <location>
        <begin position="43"/>
        <end position="55"/>
    </location>
</feature>
<comment type="caution">
    <text evidence="2">The sequence shown here is derived from an EMBL/GenBank/DDBJ whole genome shotgun (WGS) entry which is preliminary data.</text>
</comment>
<sequence>MSDENQLSTTLPAPQQDGQIANGAAGIGTANATGVGTAPLKPKTQQLGDSPNDNHAGSEPV</sequence>
<dbReference type="Proteomes" id="UP000037288">
    <property type="component" value="Unassembled WGS sequence"/>
</dbReference>
<feature type="compositionally biased region" description="Polar residues" evidence="1">
    <location>
        <begin position="1"/>
        <end position="17"/>
    </location>
</feature>
<dbReference type="EMBL" id="LFXA01000017">
    <property type="protein sequence ID" value="KNB50197.1"/>
    <property type="molecule type" value="Genomic_DNA"/>
</dbReference>
<reference evidence="3" key="1">
    <citation type="submission" date="2015-07" db="EMBL/GenBank/DDBJ databases">
        <title>Draft genome sequence of Streptomyces sp. CMAA 1322, a bacterium isolated from Caatinga biome, from dry forest semiarid of Brazil.</title>
        <authorList>
            <person name="Santos S.N."/>
            <person name="Gacesa R."/>
            <person name="Taketani R.G."/>
            <person name="Long P.F."/>
            <person name="Melo I.S."/>
        </authorList>
    </citation>
    <scope>NUCLEOTIDE SEQUENCE [LARGE SCALE GENOMIC DNA]</scope>
    <source>
        <strain evidence="3">CMAA 1322</strain>
    </source>
</reference>
<dbReference type="PATRIC" id="fig|1678637.3.peg.5612"/>
<dbReference type="RefSeq" id="WP_049718731.1">
    <property type="nucleotide sequence ID" value="NZ_LFXA01000017.1"/>
</dbReference>
<proteinExistence type="predicted"/>
<gene>
    <name evidence="2" type="ORF">AC230_26290</name>
</gene>
<name>A0A0K9XC29_9ACTN</name>
<keyword evidence="3" id="KW-1185">Reference proteome</keyword>